<reference evidence="1 2" key="1">
    <citation type="journal article" date="2019" name="Nat. Ecol. Evol.">
        <title>Megaphylogeny resolves global patterns of mushroom evolution.</title>
        <authorList>
            <person name="Varga T."/>
            <person name="Krizsan K."/>
            <person name="Foldi C."/>
            <person name="Dima B."/>
            <person name="Sanchez-Garcia M."/>
            <person name="Sanchez-Ramirez S."/>
            <person name="Szollosi G.J."/>
            <person name="Szarkandi J.G."/>
            <person name="Papp V."/>
            <person name="Albert L."/>
            <person name="Andreopoulos W."/>
            <person name="Angelini C."/>
            <person name="Antonin V."/>
            <person name="Barry K.W."/>
            <person name="Bougher N.L."/>
            <person name="Buchanan P."/>
            <person name="Buyck B."/>
            <person name="Bense V."/>
            <person name="Catcheside P."/>
            <person name="Chovatia M."/>
            <person name="Cooper J."/>
            <person name="Damon W."/>
            <person name="Desjardin D."/>
            <person name="Finy P."/>
            <person name="Geml J."/>
            <person name="Haridas S."/>
            <person name="Hughes K."/>
            <person name="Justo A."/>
            <person name="Karasinski D."/>
            <person name="Kautmanova I."/>
            <person name="Kiss B."/>
            <person name="Kocsube S."/>
            <person name="Kotiranta H."/>
            <person name="LaButti K.M."/>
            <person name="Lechner B.E."/>
            <person name="Liimatainen K."/>
            <person name="Lipzen A."/>
            <person name="Lukacs Z."/>
            <person name="Mihaltcheva S."/>
            <person name="Morgado L.N."/>
            <person name="Niskanen T."/>
            <person name="Noordeloos M.E."/>
            <person name="Ohm R.A."/>
            <person name="Ortiz-Santana B."/>
            <person name="Ovrebo C."/>
            <person name="Racz N."/>
            <person name="Riley R."/>
            <person name="Savchenko A."/>
            <person name="Shiryaev A."/>
            <person name="Soop K."/>
            <person name="Spirin V."/>
            <person name="Szebenyi C."/>
            <person name="Tomsovsky M."/>
            <person name="Tulloss R.E."/>
            <person name="Uehling J."/>
            <person name="Grigoriev I.V."/>
            <person name="Vagvolgyi C."/>
            <person name="Papp T."/>
            <person name="Martin F.M."/>
            <person name="Miettinen O."/>
            <person name="Hibbett D.S."/>
            <person name="Nagy L.G."/>
        </authorList>
    </citation>
    <scope>NUCLEOTIDE SEQUENCE [LARGE SCALE GENOMIC DNA]</scope>
    <source>
        <strain evidence="1 2">NL-1719</strain>
    </source>
</reference>
<keyword evidence="2" id="KW-1185">Reference proteome</keyword>
<accession>A0ACD3B3L9</accession>
<dbReference type="EMBL" id="ML208287">
    <property type="protein sequence ID" value="TFK72252.1"/>
    <property type="molecule type" value="Genomic_DNA"/>
</dbReference>
<evidence type="ECO:0000313" key="1">
    <source>
        <dbReference type="EMBL" id="TFK72252.1"/>
    </source>
</evidence>
<proteinExistence type="predicted"/>
<organism evidence="1 2">
    <name type="scientific">Pluteus cervinus</name>
    <dbReference type="NCBI Taxonomy" id="181527"/>
    <lineage>
        <taxon>Eukaryota</taxon>
        <taxon>Fungi</taxon>
        <taxon>Dikarya</taxon>
        <taxon>Basidiomycota</taxon>
        <taxon>Agaricomycotina</taxon>
        <taxon>Agaricomycetes</taxon>
        <taxon>Agaricomycetidae</taxon>
        <taxon>Agaricales</taxon>
        <taxon>Pluteineae</taxon>
        <taxon>Pluteaceae</taxon>
        <taxon>Pluteus</taxon>
    </lineage>
</organism>
<protein>
    <submittedName>
        <fullName evidence="1">Uncharacterized protein</fullName>
    </submittedName>
</protein>
<gene>
    <name evidence="1" type="ORF">BDN72DRAFT_894923</name>
</gene>
<evidence type="ECO:0000313" key="2">
    <source>
        <dbReference type="Proteomes" id="UP000308600"/>
    </source>
</evidence>
<name>A0ACD3B3L9_9AGAR</name>
<dbReference type="Proteomes" id="UP000308600">
    <property type="component" value="Unassembled WGS sequence"/>
</dbReference>
<sequence>MTQCPNYIHVIDLMMFWDDSLKLNQCFDDDLVTLVKPHIVQEGAERNWSIADACALTTVIISAVSVLRDCRNYTTPREQRQILRILYTPPISAVVSFCSYRFFREYPYYSSIPAIALRAFVMLSHEDAASIHHAYDRRRATERWTFSQMQYVFVRIAAHIISEKLGNSRESGGFISNFIFLSIKCAIFVSASVALEGQLWSYGLMSGELMTKRPLAKSLCVVLTFMLLEGPGTLQMVLLSALMMWAYSASEDKERGSSPTGIWRPLWDSYVSILLGGLS</sequence>